<sequence>MATDQFPSLEPAFTVRLYPGKDYNIGGILNGEMLSAFPVTSGKVTSEPGFEIPLDAEVVMGSDMARTAPTQTHTHIDVSAILRQVSMEIFQARFVPLICLPDRNNDGALLSYKYTGLVEVDEALVAILTGDPKAKSTSFGKALSHVTFETGSESLKELGMSLFVGSARFVIEDGVFSIETKFRPAPVLEPDEIETWRLVCLRIFEALSVGVLLVHIWFCILVPAFPYLKQFKTTDKGPEFTLDGRHIIGGLVALCADGFLNCYQYIFMWNSYSINIGVWAKFLPFHNHASSSRYAESLLWGPPMYVYFCAGFGIVGSKMAMPLRVRFPQLSNAGILMIVWCIEFVLDFIIENLAIRITHGYGFAKTYRPLTLFPEKIYQFPIYESIFIASLGSWA</sequence>
<evidence type="ECO:0000256" key="1">
    <source>
        <dbReference type="SAM" id="Phobius"/>
    </source>
</evidence>
<feature type="transmembrane region" description="Helical" evidence="1">
    <location>
        <begin position="207"/>
        <end position="228"/>
    </location>
</feature>
<gene>
    <name evidence="2" type="ORF">CRHIZ90672A_00006997</name>
</gene>
<keyword evidence="1" id="KW-1133">Transmembrane helix</keyword>
<feature type="transmembrane region" description="Helical" evidence="1">
    <location>
        <begin position="304"/>
        <end position="321"/>
    </location>
</feature>
<dbReference type="InterPro" id="IPR033459">
    <property type="entry name" value="AveC-like"/>
</dbReference>
<dbReference type="Gene3D" id="2.40.160.20">
    <property type="match status" value="1"/>
</dbReference>
<protein>
    <submittedName>
        <fullName evidence="2">Uncharacterized protein</fullName>
    </submittedName>
</protein>
<evidence type="ECO:0000313" key="2">
    <source>
        <dbReference type="EMBL" id="CAH0034203.1"/>
    </source>
</evidence>
<dbReference type="EMBL" id="CABFNQ020000748">
    <property type="protein sequence ID" value="CAH0034203.1"/>
    <property type="molecule type" value="Genomic_DNA"/>
</dbReference>
<dbReference type="AlphaFoldDB" id="A0A9N9VZQ5"/>
<comment type="caution">
    <text evidence="2">The sequence shown here is derived from an EMBL/GenBank/DDBJ whole genome shotgun (WGS) entry which is preliminary data.</text>
</comment>
<dbReference type="Proteomes" id="UP000696573">
    <property type="component" value="Unassembled WGS sequence"/>
</dbReference>
<organism evidence="2 3">
    <name type="scientific">Clonostachys rhizophaga</name>
    <dbReference type="NCBI Taxonomy" id="160324"/>
    <lineage>
        <taxon>Eukaryota</taxon>
        <taxon>Fungi</taxon>
        <taxon>Dikarya</taxon>
        <taxon>Ascomycota</taxon>
        <taxon>Pezizomycotina</taxon>
        <taxon>Sordariomycetes</taxon>
        <taxon>Hypocreomycetidae</taxon>
        <taxon>Hypocreales</taxon>
        <taxon>Bionectriaceae</taxon>
        <taxon>Clonostachys</taxon>
    </lineage>
</organism>
<keyword evidence="1" id="KW-0472">Membrane</keyword>
<reference evidence="2" key="1">
    <citation type="submission" date="2021-10" db="EMBL/GenBank/DDBJ databases">
        <authorList>
            <person name="Piombo E."/>
        </authorList>
    </citation>
    <scope>NUCLEOTIDE SEQUENCE</scope>
</reference>
<keyword evidence="3" id="KW-1185">Reference proteome</keyword>
<dbReference type="OrthoDB" id="5314461at2759"/>
<evidence type="ECO:0000313" key="3">
    <source>
        <dbReference type="Proteomes" id="UP000696573"/>
    </source>
</evidence>
<name>A0A9N9VZQ5_9HYPO</name>
<feature type="transmembrane region" description="Helical" evidence="1">
    <location>
        <begin position="248"/>
        <end position="266"/>
    </location>
</feature>
<feature type="transmembrane region" description="Helical" evidence="1">
    <location>
        <begin position="333"/>
        <end position="350"/>
    </location>
</feature>
<dbReference type="Pfam" id="PF17198">
    <property type="entry name" value="AveC_like"/>
    <property type="match status" value="1"/>
</dbReference>
<dbReference type="Pfam" id="PF11578">
    <property type="entry name" value="DUF3237"/>
    <property type="match status" value="1"/>
</dbReference>
<keyword evidence="1" id="KW-0812">Transmembrane</keyword>
<accession>A0A9N9VZQ5</accession>
<proteinExistence type="predicted"/>